<keyword evidence="3" id="KW-1185">Reference proteome</keyword>
<evidence type="ECO:0000313" key="2">
    <source>
        <dbReference type="EMBL" id="KAL2453321.1"/>
    </source>
</evidence>
<organism evidence="2 3">
    <name type="scientific">Abeliophyllum distichum</name>
    <dbReference type="NCBI Taxonomy" id="126358"/>
    <lineage>
        <taxon>Eukaryota</taxon>
        <taxon>Viridiplantae</taxon>
        <taxon>Streptophyta</taxon>
        <taxon>Embryophyta</taxon>
        <taxon>Tracheophyta</taxon>
        <taxon>Spermatophyta</taxon>
        <taxon>Magnoliopsida</taxon>
        <taxon>eudicotyledons</taxon>
        <taxon>Gunneridae</taxon>
        <taxon>Pentapetalae</taxon>
        <taxon>asterids</taxon>
        <taxon>lamiids</taxon>
        <taxon>Lamiales</taxon>
        <taxon>Oleaceae</taxon>
        <taxon>Forsythieae</taxon>
        <taxon>Abeliophyllum</taxon>
    </lineage>
</organism>
<dbReference type="InterPro" id="IPR004332">
    <property type="entry name" value="Transposase_MuDR"/>
</dbReference>
<dbReference type="EMBL" id="JBFOLK010000742">
    <property type="protein sequence ID" value="KAL2453321.1"/>
    <property type="molecule type" value="Genomic_DNA"/>
</dbReference>
<comment type="caution">
    <text evidence="2">The sequence shown here is derived from an EMBL/GenBank/DDBJ whole genome shotgun (WGS) entry which is preliminary data.</text>
</comment>
<dbReference type="Pfam" id="PF03108">
    <property type="entry name" value="DBD_Tnp_Mut"/>
    <property type="match status" value="1"/>
</dbReference>
<reference evidence="3" key="1">
    <citation type="submission" date="2024-07" db="EMBL/GenBank/DDBJ databases">
        <title>Two chromosome-level genome assemblies of Korean endemic species Abeliophyllum distichum and Forsythia ovata (Oleaceae).</title>
        <authorList>
            <person name="Jang H."/>
        </authorList>
    </citation>
    <scope>NUCLEOTIDE SEQUENCE [LARGE SCALE GENOMIC DNA]</scope>
</reference>
<protein>
    <recommendedName>
        <fullName evidence="1">Transposase MuDR plant domain-containing protein</fullName>
    </recommendedName>
</protein>
<evidence type="ECO:0000259" key="1">
    <source>
        <dbReference type="Pfam" id="PF03108"/>
    </source>
</evidence>
<gene>
    <name evidence="2" type="ORF">Adt_49179</name>
</gene>
<proteinExistence type="predicted"/>
<dbReference type="AlphaFoldDB" id="A0ABD1NNX7"/>
<accession>A0ABD1NNX7</accession>
<evidence type="ECO:0000313" key="3">
    <source>
        <dbReference type="Proteomes" id="UP001604336"/>
    </source>
</evidence>
<sequence>MIPKECTYTGLVKILFKELNKDPTKCTLSLQYQVMEKAPLLKINNNYSVAFYLNLKENERGVTKFPIFIDVLKDTNGEKDVPNLDVITSSDGDIGVGNLILLKAPIEDCLNYSSLEKLPTIEDMARKLCENIFYPKEMFSGSESNVISHPSIEVVSKSVVFKDKEVLVTSVALYAMSNRFQYRVYKSYRSEYVLKCLDGTCNWCFRSSNKRLTSMFKITNMATSHTCSMGIIIGDCR</sequence>
<name>A0ABD1NNX7_9LAMI</name>
<feature type="domain" description="Transposase MuDR plant" evidence="1">
    <location>
        <begin position="160"/>
        <end position="218"/>
    </location>
</feature>
<dbReference type="Proteomes" id="UP001604336">
    <property type="component" value="Unassembled WGS sequence"/>
</dbReference>